<keyword evidence="2" id="KW-0963">Cytoplasm</keyword>
<feature type="compositionally biased region" description="Polar residues" evidence="3">
    <location>
        <begin position="115"/>
        <end position="126"/>
    </location>
</feature>
<dbReference type="RefSeq" id="WP_238127353.1">
    <property type="nucleotide sequence ID" value="NZ_JAKNHJ010000001.1"/>
</dbReference>
<dbReference type="Pfam" id="PF02033">
    <property type="entry name" value="RBFA"/>
    <property type="match status" value="1"/>
</dbReference>
<gene>
    <name evidence="2 4" type="primary">rbfA</name>
    <name evidence="4" type="ORF">L0M99_00165</name>
</gene>
<dbReference type="GO" id="GO:0043024">
    <property type="term" value="F:ribosomal small subunit binding"/>
    <property type="evidence" value="ECO:0007669"/>
    <property type="project" value="TreeGrafter"/>
</dbReference>
<comment type="caution">
    <text evidence="4">The sequence shown here is derived from an EMBL/GenBank/DDBJ whole genome shotgun (WGS) entry which is preliminary data.</text>
</comment>
<dbReference type="InterPro" id="IPR023799">
    <property type="entry name" value="RbfA_dom_sf"/>
</dbReference>
<dbReference type="HAMAP" id="MF_00003">
    <property type="entry name" value="RbfA"/>
    <property type="match status" value="1"/>
</dbReference>
<dbReference type="PROSITE" id="PS01319">
    <property type="entry name" value="RBFA"/>
    <property type="match status" value="1"/>
</dbReference>
<dbReference type="PANTHER" id="PTHR33515:SF1">
    <property type="entry name" value="RIBOSOME-BINDING FACTOR A, CHLOROPLASTIC-RELATED"/>
    <property type="match status" value="1"/>
</dbReference>
<dbReference type="Gene3D" id="3.30.300.20">
    <property type="match status" value="1"/>
</dbReference>
<dbReference type="AlphaFoldDB" id="A0AAJ1BBB1"/>
<feature type="region of interest" description="Disordered" evidence="3">
    <location>
        <begin position="115"/>
        <end position="191"/>
    </location>
</feature>
<evidence type="ECO:0000313" key="4">
    <source>
        <dbReference type="EMBL" id="MCG4616910.1"/>
    </source>
</evidence>
<dbReference type="InterPro" id="IPR000238">
    <property type="entry name" value="RbfA"/>
</dbReference>
<evidence type="ECO:0000313" key="5">
    <source>
        <dbReference type="Proteomes" id="UP001200537"/>
    </source>
</evidence>
<dbReference type="NCBIfam" id="TIGR00082">
    <property type="entry name" value="rbfA"/>
    <property type="match status" value="1"/>
</dbReference>
<evidence type="ECO:0000256" key="3">
    <source>
        <dbReference type="SAM" id="MobiDB-lite"/>
    </source>
</evidence>
<dbReference type="SUPFAM" id="SSF89919">
    <property type="entry name" value="Ribosome-binding factor A, RbfA"/>
    <property type="match status" value="1"/>
</dbReference>
<name>A0AAJ1BBB1_9ACTO</name>
<accession>A0AAJ1BBB1</accession>
<dbReference type="PANTHER" id="PTHR33515">
    <property type="entry name" value="RIBOSOME-BINDING FACTOR A, CHLOROPLASTIC-RELATED"/>
    <property type="match status" value="1"/>
</dbReference>
<dbReference type="InterPro" id="IPR015946">
    <property type="entry name" value="KH_dom-like_a/b"/>
</dbReference>
<dbReference type="GO" id="GO:0030490">
    <property type="term" value="P:maturation of SSU-rRNA"/>
    <property type="evidence" value="ECO:0007669"/>
    <property type="project" value="UniProtKB-UniRule"/>
</dbReference>
<dbReference type="GO" id="GO:0005829">
    <property type="term" value="C:cytosol"/>
    <property type="evidence" value="ECO:0007669"/>
    <property type="project" value="TreeGrafter"/>
</dbReference>
<organism evidence="4 5">
    <name type="scientific">Varibaculum cambriense</name>
    <dbReference type="NCBI Taxonomy" id="184870"/>
    <lineage>
        <taxon>Bacteria</taxon>
        <taxon>Bacillati</taxon>
        <taxon>Actinomycetota</taxon>
        <taxon>Actinomycetes</taxon>
        <taxon>Actinomycetales</taxon>
        <taxon>Actinomycetaceae</taxon>
        <taxon>Varibaculum</taxon>
    </lineage>
</organism>
<protein>
    <recommendedName>
        <fullName evidence="2">Ribosome-binding factor A</fullName>
    </recommendedName>
</protein>
<evidence type="ECO:0000256" key="2">
    <source>
        <dbReference type="HAMAP-Rule" id="MF_00003"/>
    </source>
</evidence>
<sequence>MADQARRRKVEERIQNTVARLLERRIKDPRIGFITITDCKVTGDLQHATVFYTVFGDEDDRKNTARALNSAKGLIRSEVGKALGIRLTPTIEFALDALPEQAASFEEKLASALQSDQQLRGTSQAASYAGEADPYRKPRQKKVYEPESLVPTFTEFTLGDEDAAAGETTAEAAEYPDNGTKDFPEDSDLES</sequence>
<comment type="function">
    <text evidence="2">One of several proteins that assist in the late maturation steps of the functional core of the 30S ribosomal subunit. Associates with free 30S ribosomal subunits (but not with 30S subunits that are part of 70S ribosomes or polysomes). Required for efficient processing of 16S rRNA. May interact with the 5'-terminal helix region of 16S rRNA.</text>
</comment>
<comment type="subcellular location">
    <subcellularLocation>
        <location evidence="2">Cytoplasm</location>
    </subcellularLocation>
</comment>
<dbReference type="Proteomes" id="UP001200537">
    <property type="component" value="Unassembled WGS sequence"/>
</dbReference>
<keyword evidence="1 2" id="KW-0690">Ribosome biogenesis</keyword>
<dbReference type="InterPro" id="IPR020053">
    <property type="entry name" value="Ribosome-bd_factorA_CS"/>
</dbReference>
<proteinExistence type="inferred from homology"/>
<evidence type="ECO:0000256" key="1">
    <source>
        <dbReference type="ARBA" id="ARBA00022517"/>
    </source>
</evidence>
<comment type="subunit">
    <text evidence="2">Monomer. Binds 30S ribosomal subunits, but not 50S ribosomal subunits or 70S ribosomes.</text>
</comment>
<comment type="similarity">
    <text evidence="2">Belongs to the RbfA family.</text>
</comment>
<reference evidence="4" key="1">
    <citation type="submission" date="2022-01" db="EMBL/GenBank/DDBJ databases">
        <title>Collection of gut derived symbiotic bacterial strains cultured from healthy donors.</title>
        <authorList>
            <person name="Lin H."/>
            <person name="Kohout C."/>
            <person name="Waligurski E."/>
            <person name="Pamer E.G."/>
        </authorList>
    </citation>
    <scope>NUCLEOTIDE SEQUENCE</scope>
    <source>
        <strain evidence="4">DFI.7.46</strain>
    </source>
</reference>
<dbReference type="EMBL" id="JAKNHJ010000001">
    <property type="protein sequence ID" value="MCG4616910.1"/>
    <property type="molecule type" value="Genomic_DNA"/>
</dbReference>